<reference evidence="2" key="1">
    <citation type="journal article" date="2018" name="Mol. Biol. Evol.">
        <title>Broad Genomic Sampling Reveals a Smut Pathogenic Ancestry of the Fungal Clade Ustilaginomycotina.</title>
        <authorList>
            <person name="Kijpornyongpan T."/>
            <person name="Mondo S.J."/>
            <person name="Barry K."/>
            <person name="Sandor L."/>
            <person name="Lee J."/>
            <person name="Lipzen A."/>
            <person name="Pangilinan J."/>
            <person name="LaButti K."/>
            <person name="Hainaut M."/>
            <person name="Henrissat B."/>
            <person name="Grigoriev I.V."/>
            <person name="Spatafora J.W."/>
            <person name="Aime M.C."/>
        </authorList>
    </citation>
    <scope>NUCLEOTIDE SEQUENCE [LARGE SCALE GENOMIC DNA]</scope>
    <source>
        <strain evidence="2">MCA 4198</strain>
    </source>
</reference>
<name>A0A316YNR6_9BASI</name>
<dbReference type="EMBL" id="KZ819636">
    <property type="protein sequence ID" value="PWN90919.1"/>
    <property type="molecule type" value="Genomic_DNA"/>
</dbReference>
<gene>
    <name evidence="2" type="ORF">FA10DRAFT_279924</name>
</gene>
<feature type="region of interest" description="Disordered" evidence="1">
    <location>
        <begin position="382"/>
        <end position="404"/>
    </location>
</feature>
<dbReference type="InParanoid" id="A0A316YNR6"/>
<evidence type="ECO:0000313" key="3">
    <source>
        <dbReference type="Proteomes" id="UP000245768"/>
    </source>
</evidence>
<evidence type="ECO:0008006" key="4">
    <source>
        <dbReference type="Google" id="ProtNLM"/>
    </source>
</evidence>
<organism evidence="2 3">
    <name type="scientific">Acaromyces ingoldii</name>
    <dbReference type="NCBI Taxonomy" id="215250"/>
    <lineage>
        <taxon>Eukaryota</taxon>
        <taxon>Fungi</taxon>
        <taxon>Dikarya</taxon>
        <taxon>Basidiomycota</taxon>
        <taxon>Ustilaginomycotina</taxon>
        <taxon>Exobasidiomycetes</taxon>
        <taxon>Exobasidiales</taxon>
        <taxon>Cryptobasidiaceae</taxon>
        <taxon>Acaromyces</taxon>
    </lineage>
</organism>
<dbReference type="AlphaFoldDB" id="A0A316YNR6"/>
<dbReference type="GeneID" id="37045497"/>
<evidence type="ECO:0000256" key="1">
    <source>
        <dbReference type="SAM" id="MobiDB-lite"/>
    </source>
</evidence>
<sequence length="573" mass="63577">MAEQQRRKLELLDLPEDVLDLIMRHAIARGPATTYPPPQPSGCSYDDATFSWARTHSWPAPPAEQSLVALASTCRKLRHLSKPLYWRAPNISTIVSANRLADAIRSSAGSSEAPCQFIRHLHIPNDGLLLGKKDVLAERVHWSASLQTILSSCTNLQTIFLATMPGGDALTNFLSTDIEARPKRITFSCLSSAEPSFHKVPLQAACGATHLHFIQSLPSGFFPALIGYFYQRNGPLPSPSSMSNSKLEELLAQEQPRHHPLEVVRFSRLNYNILDTFADNMAHRLASARRVSSSPESDSNEGISPAEADALLQSLKPLLSTSNKSASMRLSSENESRRLVESRRSLCDLASFLPRYFPHLKLVLIELGQLAELSMPEHLEPLSSSLAPSTRRDRNGTSTSGVGAPFDELAAGTAGALQTVDFPSDVALSASEIEVWRANEEEIRCKGRDDYWDAVRRGKEALELCLNSRRLGRGEADERVEVRVVAARLGGWDRNESLVDFFANTEACSHSSLQHVDKSAFNDPDIFDLAERDENEHEAPLGYNYAEVPGTEKRVPYWTGILPRSARRRRQFM</sequence>
<accession>A0A316YNR6</accession>
<keyword evidence="3" id="KW-1185">Reference proteome</keyword>
<dbReference type="RefSeq" id="XP_025378117.1">
    <property type="nucleotide sequence ID" value="XM_025523581.1"/>
</dbReference>
<dbReference type="Proteomes" id="UP000245768">
    <property type="component" value="Unassembled WGS sequence"/>
</dbReference>
<proteinExistence type="predicted"/>
<dbReference type="OrthoDB" id="2551184at2759"/>
<protein>
    <recommendedName>
        <fullName evidence="4">F-box domain-containing protein</fullName>
    </recommendedName>
</protein>
<evidence type="ECO:0000313" key="2">
    <source>
        <dbReference type="EMBL" id="PWN90919.1"/>
    </source>
</evidence>